<protein>
    <recommendedName>
        <fullName evidence="3">Hemerythrin-like domain-containing protein</fullName>
    </recommendedName>
</protein>
<gene>
    <name evidence="1" type="ORF">GCM10010466_42820</name>
</gene>
<proteinExistence type="predicted"/>
<dbReference type="Proteomes" id="UP001500320">
    <property type="component" value="Unassembled WGS sequence"/>
</dbReference>
<evidence type="ECO:0008006" key="3">
    <source>
        <dbReference type="Google" id="ProtNLM"/>
    </source>
</evidence>
<reference evidence="2" key="1">
    <citation type="journal article" date="2019" name="Int. J. Syst. Evol. Microbiol.">
        <title>The Global Catalogue of Microorganisms (GCM) 10K type strain sequencing project: providing services to taxonomists for standard genome sequencing and annotation.</title>
        <authorList>
            <consortium name="The Broad Institute Genomics Platform"/>
            <consortium name="The Broad Institute Genome Sequencing Center for Infectious Disease"/>
            <person name="Wu L."/>
            <person name="Ma J."/>
        </authorList>
    </citation>
    <scope>NUCLEOTIDE SEQUENCE [LARGE SCALE GENOMIC DNA]</scope>
    <source>
        <strain evidence="2">JCM 9373</strain>
    </source>
</reference>
<evidence type="ECO:0000313" key="2">
    <source>
        <dbReference type="Proteomes" id="UP001500320"/>
    </source>
</evidence>
<dbReference type="EMBL" id="BAAAUT010000035">
    <property type="protein sequence ID" value="GAA3147255.1"/>
    <property type="molecule type" value="Genomic_DNA"/>
</dbReference>
<organism evidence="1 2">
    <name type="scientific">Planomonospora alba</name>
    <dbReference type="NCBI Taxonomy" id="161354"/>
    <lineage>
        <taxon>Bacteria</taxon>
        <taxon>Bacillati</taxon>
        <taxon>Actinomycetota</taxon>
        <taxon>Actinomycetes</taxon>
        <taxon>Streptosporangiales</taxon>
        <taxon>Streptosporangiaceae</taxon>
        <taxon>Planomonospora</taxon>
    </lineage>
</organism>
<accession>A0ABP6NG12</accession>
<keyword evidence="2" id="KW-1185">Reference proteome</keyword>
<name>A0ABP6NG12_9ACTN</name>
<evidence type="ECO:0000313" key="1">
    <source>
        <dbReference type="EMBL" id="GAA3147255.1"/>
    </source>
</evidence>
<comment type="caution">
    <text evidence="1">The sequence shown here is derived from an EMBL/GenBank/DDBJ whole genome shotgun (WGS) entry which is preliminary data.</text>
</comment>
<dbReference type="Gene3D" id="1.20.120.520">
    <property type="entry name" value="nmb1532 protein domain like"/>
    <property type="match status" value="1"/>
</dbReference>
<sequence>MTAAMSELDLRALHGMHDMSRREVIRLTRFTFRTGQDSRCVLGRRLFKQSLRLHFAAEDRALRPPLHRSLAHRPDLLMPLEAMEAERAALEELIDVIDELHAHPGADAGIGGLGDLTNSLVTGLTGQLKHEDAALPLIR</sequence>